<evidence type="ECO:0000313" key="6">
    <source>
        <dbReference type="EMBL" id="BCU70180.1"/>
    </source>
</evidence>
<dbReference type="InterPro" id="IPR002293">
    <property type="entry name" value="AA/rel_permease1"/>
</dbReference>
<feature type="transmembrane region" description="Helical" evidence="5">
    <location>
        <begin position="400"/>
        <end position="419"/>
    </location>
</feature>
<dbReference type="InterPro" id="IPR052962">
    <property type="entry name" value="AA_Transporter_AGT"/>
</dbReference>
<feature type="transmembrane region" description="Helical" evidence="5">
    <location>
        <begin position="225"/>
        <end position="247"/>
    </location>
</feature>
<feature type="transmembrane region" description="Helical" evidence="5">
    <location>
        <begin position="425"/>
        <end position="448"/>
    </location>
</feature>
<keyword evidence="2 5" id="KW-0812">Transmembrane</keyword>
<feature type="transmembrane region" description="Helical" evidence="5">
    <location>
        <begin position="614"/>
        <end position="633"/>
    </location>
</feature>
<evidence type="ECO:0000256" key="5">
    <source>
        <dbReference type="SAM" id="Phobius"/>
    </source>
</evidence>
<protein>
    <submittedName>
        <fullName evidence="6">Amino acid permease</fullName>
    </submittedName>
</protein>
<feature type="transmembrane region" description="Helical" evidence="5">
    <location>
        <begin position="268"/>
        <end position="292"/>
    </location>
</feature>
<keyword evidence="3 5" id="KW-1133">Transmembrane helix</keyword>
<feature type="transmembrane region" description="Helical" evidence="5">
    <location>
        <begin position="583"/>
        <end position="602"/>
    </location>
</feature>
<dbReference type="GeneID" id="66163193"/>
<dbReference type="GO" id="GO:0022857">
    <property type="term" value="F:transmembrane transporter activity"/>
    <property type="evidence" value="ECO:0007669"/>
    <property type="project" value="InterPro"/>
</dbReference>
<dbReference type="GO" id="GO:0016020">
    <property type="term" value="C:membrane"/>
    <property type="evidence" value="ECO:0007669"/>
    <property type="project" value="UniProtKB-SubCell"/>
</dbReference>
<evidence type="ECO:0000256" key="4">
    <source>
        <dbReference type="ARBA" id="ARBA00023136"/>
    </source>
</evidence>
<name>A0A8D5U5Y3_9CREN</name>
<feature type="transmembrane region" description="Helical" evidence="5">
    <location>
        <begin position="100"/>
        <end position="128"/>
    </location>
</feature>
<evidence type="ECO:0000256" key="2">
    <source>
        <dbReference type="ARBA" id="ARBA00022692"/>
    </source>
</evidence>
<comment type="subcellular location">
    <subcellularLocation>
        <location evidence="1">Membrane</location>
        <topology evidence="1">Multi-pass membrane protein</topology>
    </subcellularLocation>
</comment>
<dbReference type="RefSeq" id="WP_221286619.1">
    <property type="nucleotide sequence ID" value="NZ_AP024597.1"/>
</dbReference>
<keyword evidence="7" id="KW-1185">Reference proteome</keyword>
<feature type="transmembrane region" description="Helical" evidence="5">
    <location>
        <begin position="368"/>
        <end position="388"/>
    </location>
</feature>
<proteinExistence type="predicted"/>
<dbReference type="Proteomes" id="UP000825123">
    <property type="component" value="Chromosome"/>
</dbReference>
<feature type="transmembrane region" description="Helical" evidence="5">
    <location>
        <begin position="486"/>
        <end position="506"/>
    </location>
</feature>
<dbReference type="PANTHER" id="PTHR47547:SF1">
    <property type="entry name" value="ASPARTATE-PROTON SYMPORTER"/>
    <property type="match status" value="1"/>
</dbReference>
<accession>A0A8D5U5Y3</accession>
<feature type="transmembrane region" description="Helical" evidence="5">
    <location>
        <begin position="342"/>
        <end position="362"/>
    </location>
</feature>
<feature type="transmembrane region" description="Helical" evidence="5">
    <location>
        <begin position="184"/>
        <end position="205"/>
    </location>
</feature>
<feature type="transmembrane region" description="Helical" evidence="5">
    <location>
        <begin position="547"/>
        <end position="571"/>
    </location>
</feature>
<evidence type="ECO:0000256" key="1">
    <source>
        <dbReference type="ARBA" id="ARBA00004141"/>
    </source>
</evidence>
<feature type="transmembrane region" description="Helical" evidence="5">
    <location>
        <begin position="58"/>
        <end position="79"/>
    </location>
</feature>
<dbReference type="Pfam" id="PF13520">
    <property type="entry name" value="AA_permease_2"/>
    <property type="match status" value="1"/>
</dbReference>
<feature type="transmembrane region" description="Helical" evidence="5">
    <location>
        <begin position="312"/>
        <end position="335"/>
    </location>
</feature>
<dbReference type="Gene3D" id="1.20.1740.10">
    <property type="entry name" value="Amino acid/polyamine transporter I"/>
    <property type="match status" value="1"/>
</dbReference>
<reference evidence="6 7" key="1">
    <citation type="submission" date="2021-04" db="EMBL/GenBank/DDBJ databases">
        <title>Complete genome sequence of Stygiolobus sp. KN-1.</title>
        <authorList>
            <person name="Nakamura K."/>
            <person name="Sakai H."/>
            <person name="Kurosawa N."/>
        </authorList>
    </citation>
    <scope>NUCLEOTIDE SEQUENCE [LARGE SCALE GENOMIC DNA]</scope>
    <source>
        <strain evidence="6 7">KN-1</strain>
    </source>
</reference>
<feature type="transmembrane region" description="Helical" evidence="5">
    <location>
        <begin position="148"/>
        <end position="172"/>
    </location>
</feature>
<feature type="transmembrane region" description="Helical" evidence="5">
    <location>
        <begin position="30"/>
        <end position="46"/>
    </location>
</feature>
<keyword evidence="4 5" id="KW-0472">Membrane</keyword>
<dbReference type="PIRSF" id="PIRSF006060">
    <property type="entry name" value="AA_transporter"/>
    <property type="match status" value="1"/>
</dbReference>
<evidence type="ECO:0000256" key="3">
    <source>
        <dbReference type="ARBA" id="ARBA00022989"/>
    </source>
</evidence>
<gene>
    <name evidence="6" type="ORF">KN1_14770</name>
</gene>
<organism evidence="6 7">
    <name type="scientific">Stygiolobus caldivivus</name>
    <dbReference type="NCBI Taxonomy" id="2824673"/>
    <lineage>
        <taxon>Archaea</taxon>
        <taxon>Thermoproteota</taxon>
        <taxon>Thermoprotei</taxon>
        <taxon>Sulfolobales</taxon>
        <taxon>Sulfolobaceae</taxon>
        <taxon>Stygiolobus</taxon>
    </lineage>
</organism>
<dbReference type="EMBL" id="AP024597">
    <property type="protein sequence ID" value="BCU70180.1"/>
    <property type="molecule type" value="Genomic_DNA"/>
</dbReference>
<sequence length="649" mass="68794">MSGREIKGGARDYGTQSDKQLRRSLGKLELLYLSLGGIIGSGWLFASLDTGSYAGGSAILSWIIAGILIMFVGLAYAELGAAIPKSGAISRYPHYTHGGVVGYLITWAYFLSAASVPAIEAAAAIEYIGSYYPQLITTGVFDGQTITILTPLGIVLAGLLLVLFFFLNYAGVNILGKVTHGAGWWKLLIPTVTVLLILAFDFHPGNLTAGGGFFPSPSYVVGGSSGIYGFNAVLYAIPTTGVIFSYLGFRQAVEYGGEGKRPGRDIPFAVIGSLLIAILLYTLLQVAFIGGVDWSSLYLNESGKLVPVAVGNWSALTSAVTSNGVQIASGPYLVLLRTAPAVGLAISIFAFWGIILTIDAVISPSGTGWIYTGTSGRTFYAFASNGYLPELFLRVGKTRVPVFSLIAALIVGFIFLLPFPSWYALVSFISSATVLTYIMGGISLTVLRKHAPGLNRPFKVPAASIIAPIATLAAGLIVYWSGFATLFYVFTGIELGLPLFFGYYAYKVLKVDKGIAALVGVADIVVTLLSALGLFNATSGLTTANNIAFLMYILLFAALLIGNMAIAGLTVTDKTVLREVNAGWWLVGFLIGIYVLSYFGGFGLNPVIPFPEDTIVAAVVILAFYFVAIKSGFKTEAIEEILAETQETP</sequence>
<evidence type="ECO:0000313" key="7">
    <source>
        <dbReference type="Proteomes" id="UP000825123"/>
    </source>
</evidence>
<feature type="transmembrane region" description="Helical" evidence="5">
    <location>
        <begin position="515"/>
        <end position="535"/>
    </location>
</feature>
<feature type="transmembrane region" description="Helical" evidence="5">
    <location>
        <begin position="460"/>
        <end position="480"/>
    </location>
</feature>
<dbReference type="PANTHER" id="PTHR47547">
    <property type="match status" value="1"/>
</dbReference>
<dbReference type="KEGG" id="csty:KN1_14770"/>
<dbReference type="AlphaFoldDB" id="A0A8D5U5Y3"/>